<dbReference type="GO" id="GO:0007623">
    <property type="term" value="P:circadian rhythm"/>
    <property type="evidence" value="ECO:0007669"/>
    <property type="project" value="UniProtKB-ARBA"/>
</dbReference>
<keyword evidence="2" id="KW-0090">Biological rhythms</keyword>
<name>A0A9P0A7X3_BEMTA</name>
<dbReference type="SMR" id="A0A9P0A7X3"/>
<gene>
    <name evidence="4" type="ORF">BEMITA_LOCUS5238</name>
</gene>
<comment type="similarity">
    <text evidence="3">Belongs to the TO family.</text>
</comment>
<dbReference type="Gene3D" id="3.15.10.30">
    <property type="entry name" value="Haemolymph juvenile hormone binding protein"/>
    <property type="match status" value="1"/>
</dbReference>
<dbReference type="PANTHER" id="PTHR11008:SF41">
    <property type="entry name" value="RE70318P"/>
    <property type="match status" value="1"/>
</dbReference>
<evidence type="ECO:0000256" key="3">
    <source>
        <dbReference type="ARBA" id="ARBA00060902"/>
    </source>
</evidence>
<dbReference type="EMBL" id="OU963864">
    <property type="protein sequence ID" value="CAH0386076.1"/>
    <property type="molecule type" value="Genomic_DNA"/>
</dbReference>
<dbReference type="GO" id="GO:0005615">
    <property type="term" value="C:extracellular space"/>
    <property type="evidence" value="ECO:0007669"/>
    <property type="project" value="TreeGrafter"/>
</dbReference>
<sequence>CRVQHSPRSEKHPRLPLLFTFSAVRFSNPFAMSESTRHYGQIALIILGYVLCSCVPADAAVSKYSEYIAPCPVNDQAFGQCVKSAWQQIFNLMRTGVKEVGITKIDPMYVEKMTMNQGRDGDAMSLRLTLINATHTGMSYAKVTNVDVVPEKYKFNITFTIPHYEIDGQYDVNGKIVMIPVMGKGHGHANLTDVKVTWRIQGEKAVDKVGNRFLKLTKFGMDLKPRRLHFQFDNLFNGNKELGRMTNNVLNDQAEEIFKQMKPLMEKQSNQLMFGVVKRFFDKNPYNDIFPGVKV</sequence>
<dbReference type="SMART" id="SM00700">
    <property type="entry name" value="JHBP"/>
    <property type="match status" value="1"/>
</dbReference>
<keyword evidence="5" id="KW-1185">Reference proteome</keyword>
<dbReference type="AlphaFoldDB" id="A0A9P0A7X3"/>
<protein>
    <submittedName>
        <fullName evidence="4">Uncharacterized protein</fullName>
    </submittedName>
</protein>
<dbReference type="Proteomes" id="UP001152759">
    <property type="component" value="Chromosome 3"/>
</dbReference>
<evidence type="ECO:0000256" key="2">
    <source>
        <dbReference type="ARBA" id="ARBA00023108"/>
    </source>
</evidence>
<keyword evidence="1" id="KW-0732">Signal</keyword>
<evidence type="ECO:0000313" key="4">
    <source>
        <dbReference type="EMBL" id="CAH0386076.1"/>
    </source>
</evidence>
<dbReference type="Pfam" id="PF06585">
    <property type="entry name" value="JHBP"/>
    <property type="match status" value="1"/>
</dbReference>
<evidence type="ECO:0000313" key="5">
    <source>
        <dbReference type="Proteomes" id="UP001152759"/>
    </source>
</evidence>
<feature type="non-terminal residue" evidence="4">
    <location>
        <position position="1"/>
    </location>
</feature>
<accession>A0A9P0A7X3</accession>
<dbReference type="InterPro" id="IPR010562">
    <property type="entry name" value="Haemolymph_juvenile_hormone-bd"/>
</dbReference>
<evidence type="ECO:0000256" key="1">
    <source>
        <dbReference type="ARBA" id="ARBA00022729"/>
    </source>
</evidence>
<proteinExistence type="inferred from homology"/>
<reference evidence="4" key="1">
    <citation type="submission" date="2021-12" db="EMBL/GenBank/DDBJ databases">
        <authorList>
            <person name="King R."/>
        </authorList>
    </citation>
    <scope>NUCLEOTIDE SEQUENCE</scope>
</reference>
<dbReference type="InterPro" id="IPR038606">
    <property type="entry name" value="To_sf"/>
</dbReference>
<dbReference type="PANTHER" id="PTHR11008">
    <property type="entry name" value="PROTEIN TAKEOUT-LIKE PROTEIN"/>
    <property type="match status" value="1"/>
</dbReference>
<dbReference type="FunFam" id="3.15.10.30:FF:000001">
    <property type="entry name" value="Takeout-like protein 1"/>
    <property type="match status" value="1"/>
</dbReference>
<organism evidence="4 5">
    <name type="scientific">Bemisia tabaci</name>
    <name type="common">Sweetpotato whitefly</name>
    <name type="synonym">Aleurodes tabaci</name>
    <dbReference type="NCBI Taxonomy" id="7038"/>
    <lineage>
        <taxon>Eukaryota</taxon>
        <taxon>Metazoa</taxon>
        <taxon>Ecdysozoa</taxon>
        <taxon>Arthropoda</taxon>
        <taxon>Hexapoda</taxon>
        <taxon>Insecta</taxon>
        <taxon>Pterygota</taxon>
        <taxon>Neoptera</taxon>
        <taxon>Paraneoptera</taxon>
        <taxon>Hemiptera</taxon>
        <taxon>Sternorrhyncha</taxon>
        <taxon>Aleyrodoidea</taxon>
        <taxon>Aleyrodidae</taxon>
        <taxon>Aleyrodinae</taxon>
        <taxon>Bemisia</taxon>
    </lineage>
</organism>